<sequence>MKAGLRALKNLIVKKEKKLLIVQAVTVHP</sequence>
<evidence type="ECO:0000313" key="1">
    <source>
        <dbReference type="EMBL" id="SVA48251.1"/>
    </source>
</evidence>
<protein>
    <submittedName>
        <fullName evidence="1">Uncharacterized protein</fullName>
    </submittedName>
</protein>
<organism evidence="1">
    <name type="scientific">marine metagenome</name>
    <dbReference type="NCBI Taxonomy" id="408172"/>
    <lineage>
        <taxon>unclassified sequences</taxon>
        <taxon>metagenomes</taxon>
        <taxon>ecological metagenomes</taxon>
    </lineage>
</organism>
<dbReference type="EMBL" id="UINC01010884">
    <property type="protein sequence ID" value="SVA48251.1"/>
    <property type="molecule type" value="Genomic_DNA"/>
</dbReference>
<proteinExistence type="predicted"/>
<accession>A0A381W7I7</accession>
<gene>
    <name evidence="1" type="ORF">METZ01_LOCUS101105</name>
</gene>
<dbReference type="AlphaFoldDB" id="A0A381W7I7"/>
<name>A0A381W7I7_9ZZZZ</name>
<reference evidence="1" key="1">
    <citation type="submission" date="2018-05" db="EMBL/GenBank/DDBJ databases">
        <authorList>
            <person name="Lanie J.A."/>
            <person name="Ng W.-L."/>
            <person name="Kazmierczak K.M."/>
            <person name="Andrzejewski T.M."/>
            <person name="Davidsen T.M."/>
            <person name="Wayne K.J."/>
            <person name="Tettelin H."/>
            <person name="Glass J.I."/>
            <person name="Rusch D."/>
            <person name="Podicherti R."/>
            <person name="Tsui H.-C.T."/>
            <person name="Winkler M.E."/>
        </authorList>
    </citation>
    <scope>NUCLEOTIDE SEQUENCE</scope>
</reference>